<dbReference type="Pfam" id="PF13091">
    <property type="entry name" value="PLDc_2"/>
    <property type="match status" value="2"/>
</dbReference>
<comment type="caution">
    <text evidence="4">The sequence shown here is derived from an EMBL/GenBank/DDBJ whole genome shotgun (WGS) entry which is preliminary data.</text>
</comment>
<dbReference type="SMART" id="SM00155">
    <property type="entry name" value="PLDc"/>
    <property type="match status" value="2"/>
</dbReference>
<dbReference type="InterPro" id="IPR001736">
    <property type="entry name" value="PLipase_D/transphosphatidylase"/>
</dbReference>
<evidence type="ECO:0000256" key="2">
    <source>
        <dbReference type="SAM" id="Phobius"/>
    </source>
</evidence>
<dbReference type="InterPro" id="IPR025202">
    <property type="entry name" value="PLD-like_dom"/>
</dbReference>
<feature type="domain" description="PLD phosphodiesterase" evidence="3">
    <location>
        <begin position="321"/>
        <end position="348"/>
    </location>
</feature>
<proteinExistence type="predicted"/>
<evidence type="ECO:0000259" key="3">
    <source>
        <dbReference type="PROSITE" id="PS50035"/>
    </source>
</evidence>
<organism evidence="4 5">
    <name type="scientific">Gaopeijia maritima</name>
    <dbReference type="NCBI Taxonomy" id="3119007"/>
    <lineage>
        <taxon>Bacteria</taxon>
        <taxon>Pseudomonadati</taxon>
        <taxon>Gemmatimonadota</taxon>
        <taxon>Longimicrobiia</taxon>
        <taxon>Gaopeijiales</taxon>
        <taxon>Gaopeijiaceae</taxon>
        <taxon>Gaopeijia</taxon>
    </lineage>
</organism>
<dbReference type="RefSeq" id="WP_405284279.1">
    <property type="nucleotide sequence ID" value="NZ_CP144380.1"/>
</dbReference>
<keyword evidence="2" id="KW-0472">Membrane</keyword>
<feature type="region of interest" description="Disordered" evidence="1">
    <location>
        <begin position="516"/>
        <end position="540"/>
    </location>
</feature>
<dbReference type="PANTHER" id="PTHR21248">
    <property type="entry name" value="CARDIOLIPIN SYNTHASE"/>
    <property type="match status" value="1"/>
</dbReference>
<dbReference type="PANTHER" id="PTHR21248:SF22">
    <property type="entry name" value="PHOSPHOLIPASE D"/>
    <property type="match status" value="1"/>
</dbReference>
<keyword evidence="2" id="KW-0812">Transmembrane</keyword>
<feature type="region of interest" description="Disordered" evidence="1">
    <location>
        <begin position="1"/>
        <end position="21"/>
    </location>
</feature>
<gene>
    <name evidence="4" type="ORF">WI372_07240</name>
</gene>
<sequence>MSGGESPPAPQRTLSLRDGVEVGRPVPGAREGFPLEAMHRVTGSARLEGNRIGLQFEGPSTFDRWIEAIDSAERFVHFENYILRDDRIGRVFRDALVAKARQGVPVRLVYDWMGCWATPRRYWKTFREAGVQVRAFNRPSVRDPLGVLQRDHRKLVCVDGTVAFVGGFCVGQEWAGSADQPPWRDTGVEIRGPAAAAATRAFGRIWAEMGDPVPRDLDVDPAAVEAVGTTPVWLIEGEPNRTRVFRTLSLIAAHARRRLWITDPYFVAPRPVSEALAAAASNGVDVRVLVPAHNNWPWVGSLSRGGYRFLLEHGVRLFEWQGAMIHAKTSVADGVWCRVGSSNLNAASLLGNWEIDVGVLDAELAGQLEGLFLADLASSVEIILPSVRPVAPERVRGEMDTPVTSLDPEGSVPERLVGELRQRTSGAKGGSTGWRIADFVRAGSIFGDALAGHRPLGREDRTVLGTVSIGALVLAALFAFVPQVAGWFLAFVLAWLGITGGARAFLAARRAREHDASLAASPSEPAPLPPPDSPSEHPDP</sequence>
<dbReference type="EMBL" id="JBBHLI010000003">
    <property type="protein sequence ID" value="MEK9500765.1"/>
    <property type="molecule type" value="Genomic_DNA"/>
</dbReference>
<keyword evidence="5" id="KW-1185">Reference proteome</keyword>
<dbReference type="PROSITE" id="PS50035">
    <property type="entry name" value="PLD"/>
    <property type="match status" value="1"/>
</dbReference>
<evidence type="ECO:0000256" key="1">
    <source>
        <dbReference type="SAM" id="MobiDB-lite"/>
    </source>
</evidence>
<reference evidence="4 5" key="1">
    <citation type="submission" date="2024-02" db="EMBL/GenBank/DDBJ databases">
        <title>A novel Gemmatimonadota bacterium.</title>
        <authorList>
            <person name="Du Z.-J."/>
            <person name="Ye Y.-Q."/>
        </authorList>
    </citation>
    <scope>NUCLEOTIDE SEQUENCE [LARGE SCALE GENOMIC DNA]</scope>
    <source>
        <strain evidence="4 5">DH-20</strain>
    </source>
</reference>
<protein>
    <submittedName>
        <fullName evidence="4">Phospholipase D-like domain-containing protein</fullName>
    </submittedName>
</protein>
<feature type="transmembrane region" description="Helical" evidence="2">
    <location>
        <begin position="487"/>
        <end position="506"/>
    </location>
</feature>
<keyword evidence="2" id="KW-1133">Transmembrane helix</keyword>
<evidence type="ECO:0000313" key="5">
    <source>
        <dbReference type="Proteomes" id="UP001484239"/>
    </source>
</evidence>
<name>A0ABU9EB33_9BACT</name>
<feature type="compositionally biased region" description="Pro residues" evidence="1">
    <location>
        <begin position="524"/>
        <end position="533"/>
    </location>
</feature>
<dbReference type="Gene3D" id="3.30.870.10">
    <property type="entry name" value="Endonuclease Chain A"/>
    <property type="match status" value="2"/>
</dbReference>
<dbReference type="SUPFAM" id="SSF56024">
    <property type="entry name" value="Phospholipase D/nuclease"/>
    <property type="match status" value="2"/>
</dbReference>
<dbReference type="CDD" id="cd09159">
    <property type="entry name" value="PLDc_ybhO_like_2"/>
    <property type="match status" value="1"/>
</dbReference>
<evidence type="ECO:0000313" key="4">
    <source>
        <dbReference type="EMBL" id="MEK9500765.1"/>
    </source>
</evidence>
<dbReference type="CDD" id="cd09110">
    <property type="entry name" value="PLDc_CLS_1"/>
    <property type="match status" value="1"/>
</dbReference>
<accession>A0ABU9EB33</accession>
<dbReference type="Proteomes" id="UP001484239">
    <property type="component" value="Unassembled WGS sequence"/>
</dbReference>